<accession>A0A1R3R6E2</accession>
<organism evidence="1 2">
    <name type="scientific">Aspergillus carbonarius (strain ITEM 5010)</name>
    <dbReference type="NCBI Taxonomy" id="602072"/>
    <lineage>
        <taxon>Eukaryota</taxon>
        <taxon>Fungi</taxon>
        <taxon>Dikarya</taxon>
        <taxon>Ascomycota</taxon>
        <taxon>Pezizomycotina</taxon>
        <taxon>Eurotiomycetes</taxon>
        <taxon>Eurotiomycetidae</taxon>
        <taxon>Eurotiales</taxon>
        <taxon>Aspergillaceae</taxon>
        <taxon>Aspergillus</taxon>
        <taxon>Aspergillus subgen. Circumdati</taxon>
    </lineage>
</organism>
<dbReference type="VEuPathDB" id="FungiDB:ASPCADRAFT_212254"/>
<dbReference type="Proteomes" id="UP000188318">
    <property type="component" value="Unassembled WGS sequence"/>
</dbReference>
<protein>
    <submittedName>
        <fullName evidence="1">Uncharacterized protein</fullName>
    </submittedName>
</protein>
<evidence type="ECO:0000313" key="2">
    <source>
        <dbReference type="Proteomes" id="UP000188318"/>
    </source>
</evidence>
<name>A0A1R3R6E2_ASPC5</name>
<evidence type="ECO:0000313" key="1">
    <source>
        <dbReference type="EMBL" id="OOF90047.1"/>
    </source>
</evidence>
<reference evidence="2" key="1">
    <citation type="journal article" date="2017" name="Genome Biol.">
        <title>Comparative genomics reveals high biological diversity and specific adaptations in the industrially and medically important fungal genus Aspergillus.</title>
        <authorList>
            <person name="de Vries R.P."/>
            <person name="Riley R."/>
            <person name="Wiebenga A."/>
            <person name="Aguilar-Osorio G."/>
            <person name="Amillis S."/>
            <person name="Uchima C.A."/>
            <person name="Anderluh G."/>
            <person name="Asadollahi M."/>
            <person name="Askin M."/>
            <person name="Barry K."/>
            <person name="Battaglia E."/>
            <person name="Bayram O."/>
            <person name="Benocci T."/>
            <person name="Braus-Stromeyer S.A."/>
            <person name="Caldana C."/>
            <person name="Canovas D."/>
            <person name="Cerqueira G.C."/>
            <person name="Chen F."/>
            <person name="Chen W."/>
            <person name="Choi C."/>
            <person name="Clum A."/>
            <person name="Dos Santos R.A."/>
            <person name="Damasio A.R."/>
            <person name="Diallinas G."/>
            <person name="Emri T."/>
            <person name="Fekete E."/>
            <person name="Flipphi M."/>
            <person name="Freyberg S."/>
            <person name="Gallo A."/>
            <person name="Gournas C."/>
            <person name="Habgood R."/>
            <person name="Hainaut M."/>
            <person name="Harispe M.L."/>
            <person name="Henrissat B."/>
            <person name="Hilden K.S."/>
            <person name="Hope R."/>
            <person name="Hossain A."/>
            <person name="Karabika E."/>
            <person name="Karaffa L."/>
            <person name="Karanyi Z."/>
            <person name="Krasevec N."/>
            <person name="Kuo A."/>
            <person name="Kusch H."/>
            <person name="LaButti K."/>
            <person name="Lagendijk E.L."/>
            <person name="Lapidus A."/>
            <person name="Levasseur A."/>
            <person name="Lindquist E."/>
            <person name="Lipzen A."/>
            <person name="Logrieco A.F."/>
            <person name="MacCabe A."/>
            <person name="Maekelae M.R."/>
            <person name="Malavazi I."/>
            <person name="Melin P."/>
            <person name="Meyer V."/>
            <person name="Mielnichuk N."/>
            <person name="Miskei M."/>
            <person name="Molnar A.P."/>
            <person name="Mule G."/>
            <person name="Ngan C.Y."/>
            <person name="Orejas M."/>
            <person name="Orosz E."/>
            <person name="Ouedraogo J.P."/>
            <person name="Overkamp K.M."/>
            <person name="Park H.-S."/>
            <person name="Perrone G."/>
            <person name="Piumi F."/>
            <person name="Punt P.J."/>
            <person name="Ram A.F."/>
            <person name="Ramon A."/>
            <person name="Rauscher S."/>
            <person name="Record E."/>
            <person name="Riano-Pachon D.M."/>
            <person name="Robert V."/>
            <person name="Roehrig J."/>
            <person name="Ruller R."/>
            <person name="Salamov A."/>
            <person name="Salih N.S."/>
            <person name="Samson R.A."/>
            <person name="Sandor E."/>
            <person name="Sanguinetti M."/>
            <person name="Schuetze T."/>
            <person name="Sepcic K."/>
            <person name="Shelest E."/>
            <person name="Sherlock G."/>
            <person name="Sophianopoulou V."/>
            <person name="Squina F.M."/>
            <person name="Sun H."/>
            <person name="Susca A."/>
            <person name="Todd R.B."/>
            <person name="Tsang A."/>
            <person name="Unkles S.E."/>
            <person name="van de Wiele N."/>
            <person name="van Rossen-Uffink D."/>
            <person name="Oliveira J.V."/>
            <person name="Vesth T.C."/>
            <person name="Visser J."/>
            <person name="Yu J.-H."/>
            <person name="Zhou M."/>
            <person name="Andersen M.R."/>
            <person name="Archer D.B."/>
            <person name="Baker S.E."/>
            <person name="Benoit I."/>
            <person name="Brakhage A.A."/>
            <person name="Braus G.H."/>
            <person name="Fischer R."/>
            <person name="Frisvad J.C."/>
            <person name="Goldman G.H."/>
            <person name="Houbraken J."/>
            <person name="Oakley B."/>
            <person name="Pocsi I."/>
            <person name="Scazzocchio C."/>
            <person name="Seiboth B."/>
            <person name="vanKuyk P.A."/>
            <person name="Wortman J."/>
            <person name="Dyer P.S."/>
            <person name="Grigoriev I.V."/>
        </authorList>
    </citation>
    <scope>NUCLEOTIDE SEQUENCE [LARGE SCALE GENOMIC DNA]</scope>
    <source>
        <strain evidence="2">ITEM 5010</strain>
    </source>
</reference>
<proteinExistence type="predicted"/>
<dbReference type="OrthoDB" id="5273928at2759"/>
<gene>
    <name evidence="1" type="ORF">ASPCADRAFT_212254</name>
</gene>
<dbReference type="OMA" id="WRAILTI"/>
<dbReference type="EMBL" id="KV907607">
    <property type="protein sequence ID" value="OOF90047.1"/>
    <property type="molecule type" value="Genomic_DNA"/>
</dbReference>
<dbReference type="AlphaFoldDB" id="A0A1R3R6E2"/>
<keyword evidence="2" id="KW-1185">Reference proteome</keyword>
<sequence>MRQVLSDQRNLQPALFVNVPWRIASYLWDCLGRSRKRTLHSWKLFATAYPEQFRAVSSYRSMKVEGPRMSMQEYLGLVKSDSLSWRTVLTLASSFARVPELVEIANIKNLVALEIATPSHPAPVLDEAEPPLAALSDRIVRTWGELAQDVGAFAHLRVLVLSHQKELSQLTLGYLRDFPSLQMVVAEDCPGLVSASAANPGVEGWEVVFEPGRAETLYEYYQSSVRDEAKESSVLADAPILDFQVGRKAGRALGERLKKPRLVCLRRAKAYEREPALKRPRVAASARPRGAKRAVMKERSAKDLGGILQELL</sequence>